<protein>
    <submittedName>
        <fullName evidence="2">Uncharacterized protein</fullName>
    </submittedName>
</protein>
<reference evidence="2" key="1">
    <citation type="submission" date="2017-07" db="EMBL/GenBank/DDBJ databases">
        <title>Taro Niue Genome Assembly and Annotation.</title>
        <authorList>
            <person name="Atibalentja N."/>
            <person name="Keating K."/>
            <person name="Fields C.J."/>
        </authorList>
    </citation>
    <scope>NUCLEOTIDE SEQUENCE</scope>
    <source>
        <strain evidence="2">Niue_2</strain>
        <tissue evidence="2">Leaf</tissue>
    </source>
</reference>
<comment type="caution">
    <text evidence="2">The sequence shown here is derived from an EMBL/GenBank/DDBJ whole genome shotgun (WGS) entry which is preliminary data.</text>
</comment>
<feature type="compositionally biased region" description="Polar residues" evidence="1">
    <location>
        <begin position="35"/>
        <end position="68"/>
    </location>
</feature>
<feature type="region of interest" description="Disordered" evidence="1">
    <location>
        <begin position="35"/>
        <end position="89"/>
    </location>
</feature>
<evidence type="ECO:0000256" key="1">
    <source>
        <dbReference type="SAM" id="MobiDB-lite"/>
    </source>
</evidence>
<keyword evidence="3" id="KW-1185">Reference proteome</keyword>
<evidence type="ECO:0000313" key="3">
    <source>
        <dbReference type="Proteomes" id="UP000652761"/>
    </source>
</evidence>
<dbReference type="EMBL" id="NMUH01012611">
    <property type="protein sequence ID" value="MQM22297.1"/>
    <property type="molecule type" value="Genomic_DNA"/>
</dbReference>
<sequence length="115" mass="12875">MIYVFIFSETNIFCKGSVDTTILGVDTMIQNKCRNVKKNPSQVDTSPEQVDTGSSQVDTSPKQLSQRDSFAVWDSRSTPPDLRSTLETSSRELFSQSKTVCRHTSRAGRHTLESL</sequence>
<name>A0A843XTZ2_COLES</name>
<dbReference type="Proteomes" id="UP000652761">
    <property type="component" value="Unassembled WGS sequence"/>
</dbReference>
<organism evidence="2 3">
    <name type="scientific">Colocasia esculenta</name>
    <name type="common">Wild taro</name>
    <name type="synonym">Arum esculentum</name>
    <dbReference type="NCBI Taxonomy" id="4460"/>
    <lineage>
        <taxon>Eukaryota</taxon>
        <taxon>Viridiplantae</taxon>
        <taxon>Streptophyta</taxon>
        <taxon>Embryophyta</taxon>
        <taxon>Tracheophyta</taxon>
        <taxon>Spermatophyta</taxon>
        <taxon>Magnoliopsida</taxon>
        <taxon>Liliopsida</taxon>
        <taxon>Araceae</taxon>
        <taxon>Aroideae</taxon>
        <taxon>Colocasieae</taxon>
        <taxon>Colocasia</taxon>
    </lineage>
</organism>
<accession>A0A843XTZ2</accession>
<proteinExistence type="predicted"/>
<gene>
    <name evidence="2" type="ORF">Taro_055347</name>
</gene>
<dbReference type="AlphaFoldDB" id="A0A843XTZ2"/>
<feature type="non-terminal residue" evidence="2">
    <location>
        <position position="1"/>
    </location>
</feature>
<evidence type="ECO:0000313" key="2">
    <source>
        <dbReference type="EMBL" id="MQM22297.1"/>
    </source>
</evidence>